<organism evidence="9 10">
    <name type="scientific">Panagrolaimus davidi</name>
    <dbReference type="NCBI Taxonomy" id="227884"/>
    <lineage>
        <taxon>Eukaryota</taxon>
        <taxon>Metazoa</taxon>
        <taxon>Ecdysozoa</taxon>
        <taxon>Nematoda</taxon>
        <taxon>Chromadorea</taxon>
        <taxon>Rhabditida</taxon>
        <taxon>Tylenchina</taxon>
        <taxon>Panagrolaimomorpha</taxon>
        <taxon>Panagrolaimoidea</taxon>
        <taxon>Panagrolaimidae</taxon>
        <taxon>Panagrolaimus</taxon>
    </lineage>
</organism>
<dbReference type="SMART" id="SM00216">
    <property type="entry name" value="VWD"/>
    <property type="match status" value="1"/>
</dbReference>
<keyword evidence="1" id="KW-0722">Serine protease inhibitor</keyword>
<dbReference type="Gene3D" id="2.10.25.10">
    <property type="entry name" value="Laminin"/>
    <property type="match status" value="4"/>
</dbReference>
<dbReference type="InterPro" id="IPR014716">
    <property type="entry name" value="Fibrinogen_a/b/g_C_1"/>
</dbReference>
<dbReference type="InterPro" id="IPR014853">
    <property type="entry name" value="VWF/SSPO/ZAN-like_Cys-rich_dom"/>
</dbReference>
<dbReference type="SMART" id="SM00186">
    <property type="entry name" value="FBG"/>
    <property type="match status" value="1"/>
</dbReference>
<dbReference type="Gene3D" id="3.90.215.10">
    <property type="entry name" value="Gamma Fibrinogen, chain A, domain 1"/>
    <property type="match status" value="1"/>
</dbReference>
<dbReference type="InterPro" id="IPR000742">
    <property type="entry name" value="EGF"/>
</dbReference>
<dbReference type="InterPro" id="IPR036056">
    <property type="entry name" value="Fibrinogen-like_C"/>
</dbReference>
<dbReference type="GO" id="GO:0005509">
    <property type="term" value="F:calcium ion binding"/>
    <property type="evidence" value="ECO:0007669"/>
    <property type="project" value="InterPro"/>
</dbReference>
<proteinExistence type="predicted"/>
<evidence type="ECO:0000256" key="2">
    <source>
        <dbReference type="ARBA" id="ARBA00023157"/>
    </source>
</evidence>
<dbReference type="SUPFAM" id="SSF57567">
    <property type="entry name" value="Serine protease inhibitors"/>
    <property type="match status" value="1"/>
</dbReference>
<dbReference type="SMART" id="SM00179">
    <property type="entry name" value="EGF_CA"/>
    <property type="match status" value="1"/>
</dbReference>
<dbReference type="WBParaSite" id="PDA_v2.g17904.t1">
    <property type="protein sequence ID" value="PDA_v2.g17904.t1"/>
    <property type="gene ID" value="PDA_v2.g17904"/>
</dbReference>
<dbReference type="PROSITE" id="PS01186">
    <property type="entry name" value="EGF_2"/>
    <property type="match status" value="3"/>
</dbReference>
<dbReference type="PANTHER" id="PTHR11339:SF373">
    <property type="entry name" value="VWFD DOMAIN-CONTAINING PROTEIN"/>
    <property type="match status" value="1"/>
</dbReference>
<feature type="disulfide bond" evidence="4">
    <location>
        <begin position="93"/>
        <end position="102"/>
    </location>
</feature>
<feature type="chain" id="PRO_5037645411" evidence="5">
    <location>
        <begin position="21"/>
        <end position="865"/>
    </location>
</feature>
<keyword evidence="3" id="KW-0325">Glycoprotein</keyword>
<dbReference type="InterPro" id="IPR050780">
    <property type="entry name" value="Mucin_vWF_Thrombospondin_sf"/>
</dbReference>
<name>A0A914PJ31_9BILA</name>
<keyword evidence="1" id="KW-0646">Protease inhibitor</keyword>
<dbReference type="PROSITE" id="PS51233">
    <property type="entry name" value="VWFD"/>
    <property type="match status" value="1"/>
</dbReference>
<dbReference type="PROSITE" id="PS00010">
    <property type="entry name" value="ASX_HYDROXYL"/>
    <property type="match status" value="1"/>
</dbReference>
<comment type="caution">
    <text evidence="4">Lacks conserved residue(s) required for the propagation of feature annotation.</text>
</comment>
<dbReference type="Pfam" id="PF12714">
    <property type="entry name" value="TILa"/>
    <property type="match status" value="1"/>
</dbReference>
<evidence type="ECO:0000259" key="7">
    <source>
        <dbReference type="PROSITE" id="PS51233"/>
    </source>
</evidence>
<feature type="domain" description="VWFD" evidence="7">
    <location>
        <begin position="148"/>
        <end position="353"/>
    </location>
</feature>
<dbReference type="AlphaFoldDB" id="A0A914PJ31"/>
<dbReference type="PROSITE" id="PS00022">
    <property type="entry name" value="EGF_1"/>
    <property type="match status" value="2"/>
</dbReference>
<dbReference type="InterPro" id="IPR001881">
    <property type="entry name" value="EGF-like_Ca-bd_dom"/>
</dbReference>
<dbReference type="InterPro" id="IPR025615">
    <property type="entry name" value="TILa_dom"/>
</dbReference>
<protein>
    <submittedName>
        <fullName evidence="10">Uncharacterized protein</fullName>
    </submittedName>
</protein>
<feature type="domain" description="EGF-like" evidence="6">
    <location>
        <begin position="63"/>
        <end position="103"/>
    </location>
</feature>
<keyword evidence="4" id="KW-0245">EGF-like domain</keyword>
<evidence type="ECO:0000256" key="1">
    <source>
        <dbReference type="ARBA" id="ARBA00022900"/>
    </source>
</evidence>
<dbReference type="GO" id="GO:0031012">
    <property type="term" value="C:extracellular matrix"/>
    <property type="evidence" value="ECO:0007669"/>
    <property type="project" value="TreeGrafter"/>
</dbReference>
<accession>A0A914PJ31</accession>
<dbReference type="Proteomes" id="UP000887578">
    <property type="component" value="Unplaced"/>
</dbReference>
<keyword evidence="9" id="KW-1185">Reference proteome</keyword>
<dbReference type="InterPro" id="IPR036084">
    <property type="entry name" value="Ser_inhib-like_sf"/>
</dbReference>
<feature type="disulfide bond" evidence="4">
    <location>
        <begin position="609"/>
        <end position="618"/>
    </location>
</feature>
<evidence type="ECO:0000259" key="8">
    <source>
        <dbReference type="PROSITE" id="PS51406"/>
    </source>
</evidence>
<dbReference type="Pfam" id="PF00147">
    <property type="entry name" value="Fibrinogen_C"/>
    <property type="match status" value="1"/>
</dbReference>
<dbReference type="SUPFAM" id="SSF56496">
    <property type="entry name" value="Fibrinogen C-terminal domain-like"/>
    <property type="match status" value="1"/>
</dbReference>
<dbReference type="PROSITE" id="PS51406">
    <property type="entry name" value="FIBRINOGEN_C_2"/>
    <property type="match status" value="1"/>
</dbReference>
<feature type="domain" description="Fibrinogen C-terminal" evidence="8">
    <location>
        <begin position="618"/>
        <end position="857"/>
    </location>
</feature>
<dbReference type="InterPro" id="IPR001846">
    <property type="entry name" value="VWF_type-D"/>
</dbReference>
<evidence type="ECO:0000313" key="10">
    <source>
        <dbReference type="WBParaSite" id="PDA_v2.g17904.t1"/>
    </source>
</evidence>
<feature type="domain" description="EGF-like" evidence="6">
    <location>
        <begin position="104"/>
        <end position="144"/>
    </location>
</feature>
<dbReference type="CDD" id="cd19941">
    <property type="entry name" value="TIL"/>
    <property type="match status" value="1"/>
</dbReference>
<feature type="domain" description="EGF-like" evidence="6">
    <location>
        <begin position="579"/>
        <end position="619"/>
    </location>
</feature>
<dbReference type="GO" id="GO:0004867">
    <property type="term" value="F:serine-type endopeptidase inhibitor activity"/>
    <property type="evidence" value="ECO:0007669"/>
    <property type="project" value="UniProtKB-KW"/>
</dbReference>
<keyword evidence="2 4" id="KW-1015">Disulfide bond</keyword>
<dbReference type="CDD" id="cd00054">
    <property type="entry name" value="EGF_CA"/>
    <property type="match status" value="2"/>
</dbReference>
<keyword evidence="5" id="KW-0732">Signal</keyword>
<evidence type="ECO:0000313" key="9">
    <source>
        <dbReference type="Proteomes" id="UP000887578"/>
    </source>
</evidence>
<sequence length="865" mass="95413">MNTFYLILSTLLLSFTVISAIDQCHSNDHSPECQAHRRQAFITKDLQHQVTDLKKIIEQSGCSVCNIEGITACYNNGTCIPTPGRHYNYTCDCPDNTTGPHCDIILSCDNDNNCGTNAECYVVKHQKTCQCLPGYTGNPNDACTLRTKKASLVTDPHYTTFDGTIFDYMGTCPYYVMKACDPAVDFSITSTSYLLPGETSYKTYAKEMTFKTQGHEFKVDNYLKYYVDGVVQSLSPTYYWPNQTYATIIASKPSDTVTITDTVTNAVITFSQAATVNPYALTVEVPLTPFFYGSNVMCGIFGSIDDNCFNDIAAANGSVYQTANCTFPFGYVNATVATYADTWVTNSTVENCMEGSIIGNITSGCNITNAQEQCGLIRQAIDGLGPFGACKAMGHDVVDKFYHDCAYDICQNASQCGSLDIFAKLCQQNLPFVNIDNWRTSTFCNYTCPPHSTYTLKFPTCQNSCADPHSSNSSTCTYQEGCKCDFGYYFDSNSDVDGFNSVCIPLDECGCINPLDGNYKPAGSQWLDPNCTVASQCTDGQISSQPVECSSSGKCVLDAGHPTCQCNSGYTGTGYNCTDINECNDTTVCNANVNQGICINLPGTYKCNCLAPFTGPECSEYMPSRHCADIQLFHGMNESGVYNVSIGADYSHGLMNEQLNWTLVYCDMENFGGGWTLMTHGNITANKTYPEYIDGFGDPSSQNVWLGLRNINAMTRDSTSLRVIVEYCPHDLTPSVDCTYDSFHVTDYTSKYAVFINSTCQSNSGNSTSEGWVTWDQTQLGPAFVNYDMGDVNSCSDQYYNVGWWYNNISRANKCGKANLNGLHFTCQDNNSPYQGSYLTWNYVPVKEAYMYLRPTGYPNYDAHH</sequence>
<dbReference type="InterPro" id="IPR000152">
    <property type="entry name" value="EGF-type_Asp/Asn_hydroxyl_site"/>
</dbReference>
<evidence type="ECO:0000259" key="6">
    <source>
        <dbReference type="PROSITE" id="PS50026"/>
    </source>
</evidence>
<dbReference type="PANTHER" id="PTHR11339">
    <property type="entry name" value="EXTRACELLULAR MATRIX GLYCOPROTEIN RELATED"/>
    <property type="match status" value="1"/>
</dbReference>
<dbReference type="InterPro" id="IPR002181">
    <property type="entry name" value="Fibrinogen_a/b/g_C_dom"/>
</dbReference>
<dbReference type="SUPFAM" id="SSF57196">
    <property type="entry name" value="EGF/Laminin"/>
    <property type="match status" value="2"/>
</dbReference>
<evidence type="ECO:0000256" key="4">
    <source>
        <dbReference type="PROSITE-ProRule" id="PRU00076"/>
    </source>
</evidence>
<dbReference type="Pfam" id="PF00094">
    <property type="entry name" value="VWD"/>
    <property type="match status" value="1"/>
</dbReference>
<dbReference type="SMART" id="SM00832">
    <property type="entry name" value="C8"/>
    <property type="match status" value="1"/>
</dbReference>
<reference evidence="10" key="1">
    <citation type="submission" date="2022-11" db="UniProtKB">
        <authorList>
            <consortium name="WormBaseParasite"/>
        </authorList>
    </citation>
    <scope>IDENTIFICATION</scope>
</reference>
<dbReference type="PROSITE" id="PS50026">
    <property type="entry name" value="EGF_3"/>
    <property type="match status" value="3"/>
</dbReference>
<evidence type="ECO:0000256" key="5">
    <source>
        <dbReference type="SAM" id="SignalP"/>
    </source>
</evidence>
<feature type="signal peptide" evidence="5">
    <location>
        <begin position="1"/>
        <end position="20"/>
    </location>
</feature>
<dbReference type="GO" id="GO:0005615">
    <property type="term" value="C:extracellular space"/>
    <property type="evidence" value="ECO:0007669"/>
    <property type="project" value="TreeGrafter"/>
</dbReference>
<dbReference type="SMART" id="SM00181">
    <property type="entry name" value="EGF"/>
    <property type="match status" value="5"/>
</dbReference>
<evidence type="ECO:0000256" key="3">
    <source>
        <dbReference type="ARBA" id="ARBA00023180"/>
    </source>
</evidence>